<dbReference type="Gene3D" id="1.10.10.60">
    <property type="entry name" value="Homeodomain-like"/>
    <property type="match status" value="1"/>
</dbReference>
<dbReference type="PaxDb" id="35128-Thaps21941"/>
<dbReference type="SUPFAM" id="SSF109715">
    <property type="entry name" value="DEK C-terminal domain"/>
    <property type="match status" value="1"/>
</dbReference>
<evidence type="ECO:0000256" key="5">
    <source>
        <dbReference type="SAM" id="MobiDB-lite"/>
    </source>
</evidence>
<keyword evidence="2" id="KW-0156">Chromatin regulator</keyword>
<name>B8BYV7_THAPS</name>
<dbReference type="Pfam" id="PF08766">
    <property type="entry name" value="DEK_C"/>
    <property type="match status" value="1"/>
</dbReference>
<dbReference type="InParanoid" id="B8BYV7"/>
<evidence type="ECO:0000256" key="1">
    <source>
        <dbReference type="ARBA" id="ARBA00004123"/>
    </source>
</evidence>
<dbReference type="PANTHER" id="PTHR13468">
    <property type="entry name" value="DEK PROTEIN"/>
    <property type="match status" value="1"/>
</dbReference>
<dbReference type="InterPro" id="IPR014876">
    <property type="entry name" value="DEK_C"/>
</dbReference>
<gene>
    <name evidence="7" type="ORF">THAPSDRAFT_21941</name>
</gene>
<dbReference type="STRING" id="35128.B8BYV7"/>
<reference evidence="7 8" key="2">
    <citation type="journal article" date="2008" name="Nature">
        <title>The Phaeodactylum genome reveals the evolutionary history of diatom genomes.</title>
        <authorList>
            <person name="Bowler C."/>
            <person name="Allen A.E."/>
            <person name="Badger J.H."/>
            <person name="Grimwood J."/>
            <person name="Jabbari K."/>
            <person name="Kuo A."/>
            <person name="Maheswari U."/>
            <person name="Martens C."/>
            <person name="Maumus F."/>
            <person name="Otillar R.P."/>
            <person name="Rayko E."/>
            <person name="Salamov A."/>
            <person name="Vandepoele K."/>
            <person name="Beszteri B."/>
            <person name="Gruber A."/>
            <person name="Heijde M."/>
            <person name="Katinka M."/>
            <person name="Mock T."/>
            <person name="Valentin K."/>
            <person name="Verret F."/>
            <person name="Berges J.A."/>
            <person name="Brownlee C."/>
            <person name="Cadoret J.P."/>
            <person name="Chiovitti A."/>
            <person name="Choi C.J."/>
            <person name="Coesel S."/>
            <person name="De Martino A."/>
            <person name="Detter J.C."/>
            <person name="Durkin C."/>
            <person name="Falciatore A."/>
            <person name="Fournet J."/>
            <person name="Haruta M."/>
            <person name="Huysman M.J."/>
            <person name="Jenkins B.D."/>
            <person name="Jiroutova K."/>
            <person name="Jorgensen R.E."/>
            <person name="Joubert Y."/>
            <person name="Kaplan A."/>
            <person name="Kroger N."/>
            <person name="Kroth P.G."/>
            <person name="La Roche J."/>
            <person name="Lindquist E."/>
            <person name="Lommer M."/>
            <person name="Martin-Jezequel V."/>
            <person name="Lopez P.J."/>
            <person name="Lucas S."/>
            <person name="Mangogna M."/>
            <person name="McGinnis K."/>
            <person name="Medlin L.K."/>
            <person name="Montsant A."/>
            <person name="Oudot-Le Secq M.P."/>
            <person name="Napoli C."/>
            <person name="Obornik M."/>
            <person name="Parker M.S."/>
            <person name="Petit J.L."/>
            <person name="Porcel B.M."/>
            <person name="Poulsen N."/>
            <person name="Robison M."/>
            <person name="Rychlewski L."/>
            <person name="Rynearson T.A."/>
            <person name="Schmutz J."/>
            <person name="Shapiro H."/>
            <person name="Siaut M."/>
            <person name="Stanley M."/>
            <person name="Sussman M.R."/>
            <person name="Taylor A.R."/>
            <person name="Vardi A."/>
            <person name="von Dassow P."/>
            <person name="Vyverman W."/>
            <person name="Willis A."/>
            <person name="Wyrwicz L.S."/>
            <person name="Rokhsar D.S."/>
            <person name="Weissenbach J."/>
            <person name="Armbrust E.V."/>
            <person name="Green B.R."/>
            <person name="Van de Peer Y."/>
            <person name="Grigoriev I.V."/>
        </authorList>
    </citation>
    <scope>NUCLEOTIDE SEQUENCE [LARGE SCALE GENOMIC DNA]</scope>
    <source>
        <strain evidence="7 8">CCMP1335</strain>
    </source>
</reference>
<dbReference type="GO" id="GO:0005634">
    <property type="term" value="C:nucleus"/>
    <property type="evidence" value="ECO:0000318"/>
    <property type="project" value="GO_Central"/>
</dbReference>
<dbReference type="GeneID" id="7445350"/>
<dbReference type="PROSITE" id="PS51998">
    <property type="entry name" value="DEK_C"/>
    <property type="match status" value="1"/>
</dbReference>
<dbReference type="GO" id="GO:0006325">
    <property type="term" value="P:chromatin organization"/>
    <property type="evidence" value="ECO:0007669"/>
    <property type="project" value="UniProtKB-KW"/>
</dbReference>
<accession>B8BYV7</accession>
<feature type="compositionally biased region" description="Low complexity" evidence="5">
    <location>
        <begin position="1"/>
        <end position="34"/>
    </location>
</feature>
<feature type="compositionally biased region" description="Basic and acidic residues" evidence="5">
    <location>
        <begin position="49"/>
        <end position="74"/>
    </location>
</feature>
<dbReference type="GO" id="GO:0042393">
    <property type="term" value="F:histone binding"/>
    <property type="evidence" value="ECO:0000318"/>
    <property type="project" value="GO_Central"/>
</dbReference>
<protein>
    <recommendedName>
        <fullName evidence="6">DEK-C domain-containing protein</fullName>
    </recommendedName>
</protein>
<feature type="compositionally biased region" description="Basic residues" evidence="5">
    <location>
        <begin position="222"/>
        <end position="235"/>
    </location>
</feature>
<comment type="subcellular location">
    <subcellularLocation>
        <location evidence="1">Nucleus</location>
    </subcellularLocation>
</comment>
<dbReference type="RefSeq" id="XP_002288518.1">
    <property type="nucleotide sequence ID" value="XM_002288482.1"/>
</dbReference>
<dbReference type="GO" id="GO:2000779">
    <property type="term" value="P:regulation of double-strand break repair"/>
    <property type="evidence" value="ECO:0000318"/>
    <property type="project" value="GO_Central"/>
</dbReference>
<reference evidence="7 8" key="1">
    <citation type="journal article" date="2004" name="Science">
        <title>The genome of the diatom Thalassiosira pseudonana: ecology, evolution, and metabolism.</title>
        <authorList>
            <person name="Armbrust E.V."/>
            <person name="Berges J.A."/>
            <person name="Bowler C."/>
            <person name="Green B.R."/>
            <person name="Martinez D."/>
            <person name="Putnam N.H."/>
            <person name="Zhou S."/>
            <person name="Allen A.E."/>
            <person name="Apt K.E."/>
            <person name="Bechner M."/>
            <person name="Brzezinski M.A."/>
            <person name="Chaal B.K."/>
            <person name="Chiovitti A."/>
            <person name="Davis A.K."/>
            <person name="Demarest M.S."/>
            <person name="Detter J.C."/>
            <person name="Glavina T."/>
            <person name="Goodstein D."/>
            <person name="Hadi M.Z."/>
            <person name="Hellsten U."/>
            <person name="Hildebrand M."/>
            <person name="Jenkins B.D."/>
            <person name="Jurka J."/>
            <person name="Kapitonov V.V."/>
            <person name="Kroger N."/>
            <person name="Lau W.W."/>
            <person name="Lane T.W."/>
            <person name="Larimer F.W."/>
            <person name="Lippmeier J.C."/>
            <person name="Lucas S."/>
            <person name="Medina M."/>
            <person name="Montsant A."/>
            <person name="Obornik M."/>
            <person name="Parker M.S."/>
            <person name="Palenik B."/>
            <person name="Pazour G.J."/>
            <person name="Richardson P.M."/>
            <person name="Rynearson T.A."/>
            <person name="Saito M.A."/>
            <person name="Schwartz D.C."/>
            <person name="Thamatrakoln K."/>
            <person name="Valentin K."/>
            <person name="Vardi A."/>
            <person name="Wilkerson F.P."/>
            <person name="Rokhsar D.S."/>
        </authorList>
    </citation>
    <scope>NUCLEOTIDE SEQUENCE [LARGE SCALE GENOMIC DNA]</scope>
    <source>
        <strain evidence="7 8">CCMP1335</strain>
    </source>
</reference>
<keyword evidence="8" id="KW-1185">Reference proteome</keyword>
<evidence type="ECO:0000256" key="3">
    <source>
        <dbReference type="ARBA" id="ARBA00023125"/>
    </source>
</evidence>
<organism evidence="7 8">
    <name type="scientific">Thalassiosira pseudonana</name>
    <name type="common">Marine diatom</name>
    <name type="synonym">Cyclotella nana</name>
    <dbReference type="NCBI Taxonomy" id="35128"/>
    <lineage>
        <taxon>Eukaryota</taxon>
        <taxon>Sar</taxon>
        <taxon>Stramenopiles</taxon>
        <taxon>Ochrophyta</taxon>
        <taxon>Bacillariophyta</taxon>
        <taxon>Coscinodiscophyceae</taxon>
        <taxon>Thalassiosirophycidae</taxon>
        <taxon>Thalassiosirales</taxon>
        <taxon>Thalassiosiraceae</taxon>
        <taxon>Thalassiosira</taxon>
    </lineage>
</organism>
<keyword evidence="3" id="KW-0238">DNA-binding</keyword>
<dbReference type="Proteomes" id="UP000001449">
    <property type="component" value="Chromosome 3"/>
</dbReference>
<dbReference type="OMA" id="ILHRICF"/>
<dbReference type="HOGENOM" id="CLU_838088_0_0_1"/>
<evidence type="ECO:0000259" key="6">
    <source>
        <dbReference type="PROSITE" id="PS51998"/>
    </source>
</evidence>
<dbReference type="AlphaFoldDB" id="B8BYV7"/>
<evidence type="ECO:0000313" key="7">
    <source>
        <dbReference type="EMBL" id="EED93954.1"/>
    </source>
</evidence>
<dbReference type="KEGG" id="tps:THAPSDRAFT_21941"/>
<dbReference type="FunFam" id="1.10.10.60:FF:000814">
    <property type="match status" value="1"/>
</dbReference>
<keyword evidence="4" id="KW-0539">Nucleus</keyword>
<proteinExistence type="predicted"/>
<dbReference type="eggNOG" id="KOG2266">
    <property type="taxonomic scope" value="Eukaryota"/>
</dbReference>
<feature type="region of interest" description="Disordered" evidence="5">
    <location>
        <begin position="222"/>
        <end position="265"/>
    </location>
</feature>
<dbReference type="InterPro" id="IPR044198">
    <property type="entry name" value="DEK"/>
</dbReference>
<feature type="domain" description="DEK-C" evidence="6">
    <location>
        <begin position="278"/>
        <end position="332"/>
    </location>
</feature>
<dbReference type="GO" id="GO:0003677">
    <property type="term" value="F:DNA binding"/>
    <property type="evidence" value="ECO:0007669"/>
    <property type="project" value="UniProtKB-KW"/>
</dbReference>
<evidence type="ECO:0000313" key="8">
    <source>
        <dbReference type="Proteomes" id="UP000001449"/>
    </source>
</evidence>
<dbReference type="PANTHER" id="PTHR13468:SF1">
    <property type="entry name" value="PROTEIN DEK"/>
    <property type="match status" value="1"/>
</dbReference>
<feature type="region of interest" description="Disordered" evidence="5">
    <location>
        <begin position="1"/>
        <end position="97"/>
    </location>
</feature>
<evidence type="ECO:0000256" key="2">
    <source>
        <dbReference type="ARBA" id="ARBA00022853"/>
    </source>
</evidence>
<evidence type="ECO:0000256" key="4">
    <source>
        <dbReference type="ARBA" id="ARBA00023242"/>
    </source>
</evidence>
<dbReference type="EMBL" id="CM000640">
    <property type="protein sequence ID" value="EED93954.1"/>
    <property type="molecule type" value="Genomic_DNA"/>
</dbReference>
<sequence>MEGETAAVAAAEPPIEPSSEAAPSDAAKDASTSAVKKESEPAFTAEEPAAPKEEVAVKSEETPAAKQPKTEKPAPDAPATSGRERRERKQVTAYQPVEESTKEIAVPVGRGEKLEDMPNVVAKFKEITWSDPHLKMLHTIVFGMGKKKEFKGRLLSFNGLAYPEGKEKDEKERIKQKMYKLVLADLKEVIDLCDIDRTKVTDKEQLCDLLLNWLEEPKASGKKLKTTPKAKKAKASPKAANEAKKRATAKASAPAKKKAKKKEPVEEEEAAIALNIPGATIEQVRSKVQQIVADANKEELTVKGVRKILEEWLDCDLTEYKDAIRTLVMEAM</sequence>